<dbReference type="SUPFAM" id="SSF46955">
    <property type="entry name" value="Putative DNA-binding domain"/>
    <property type="match status" value="1"/>
</dbReference>
<keyword evidence="3" id="KW-1185">Reference proteome</keyword>
<accession>A0A011QGD0</accession>
<reference evidence="2" key="1">
    <citation type="submission" date="2014-02" db="EMBL/GenBank/DDBJ databases">
        <title>Expanding our view of genomic diversity in Candidatus Accumulibacter clades.</title>
        <authorList>
            <person name="Skennerton C.T."/>
            <person name="Barr J.J."/>
            <person name="Slater F.R."/>
            <person name="Bond P.L."/>
            <person name="Tyson G.W."/>
        </authorList>
    </citation>
    <scope>NUCLEOTIDE SEQUENCE [LARGE SCALE GENOMIC DNA]</scope>
</reference>
<comment type="caution">
    <text evidence="2">The sequence shown here is derived from an EMBL/GenBank/DDBJ whole genome shotgun (WGS) entry which is preliminary data.</text>
</comment>
<name>A0A011QGD0_ACCRE</name>
<dbReference type="InterPro" id="IPR036388">
    <property type="entry name" value="WH-like_DNA-bd_sf"/>
</dbReference>
<dbReference type="InterPro" id="IPR041657">
    <property type="entry name" value="HTH_17"/>
</dbReference>
<sequence length="84" mass="9389">MPTDNNEGEILTIRQVADYLKVTERTIYRLAGAKKIPAFKVGGTWRFSRADIDNWIKQQSLEGLDAARDGVHTANGQTNDGVRK</sequence>
<dbReference type="Pfam" id="PF12728">
    <property type="entry name" value="HTH_17"/>
    <property type="match status" value="1"/>
</dbReference>
<dbReference type="GO" id="GO:0003677">
    <property type="term" value="F:DNA binding"/>
    <property type="evidence" value="ECO:0007669"/>
    <property type="project" value="InterPro"/>
</dbReference>
<evidence type="ECO:0000313" key="3">
    <source>
        <dbReference type="Proteomes" id="UP000022141"/>
    </source>
</evidence>
<gene>
    <name evidence="2" type="ORF">AW11_02233</name>
</gene>
<dbReference type="Proteomes" id="UP000022141">
    <property type="component" value="Unassembled WGS sequence"/>
</dbReference>
<organism evidence="2 3">
    <name type="scientific">Accumulibacter regalis</name>
    <dbReference type="NCBI Taxonomy" id="522306"/>
    <lineage>
        <taxon>Bacteria</taxon>
        <taxon>Pseudomonadati</taxon>
        <taxon>Pseudomonadota</taxon>
        <taxon>Betaproteobacteria</taxon>
        <taxon>Candidatus Accumulibacter</taxon>
    </lineage>
</organism>
<evidence type="ECO:0000259" key="1">
    <source>
        <dbReference type="Pfam" id="PF12728"/>
    </source>
</evidence>
<dbReference type="STRING" id="1454004.AW11_02233"/>
<dbReference type="eggNOG" id="COG3311">
    <property type="taxonomic scope" value="Bacteria"/>
</dbReference>
<evidence type="ECO:0000313" key="2">
    <source>
        <dbReference type="EMBL" id="EXI88110.1"/>
    </source>
</evidence>
<dbReference type="Gene3D" id="1.10.10.10">
    <property type="entry name" value="Winged helix-like DNA-binding domain superfamily/Winged helix DNA-binding domain"/>
    <property type="match status" value="1"/>
</dbReference>
<dbReference type="AlphaFoldDB" id="A0A011QGD0"/>
<dbReference type="InterPro" id="IPR009061">
    <property type="entry name" value="DNA-bd_dom_put_sf"/>
</dbReference>
<protein>
    <submittedName>
        <fullName evidence="2">DNA binding domain, excisionase family</fullName>
    </submittedName>
</protein>
<feature type="domain" description="Helix-turn-helix" evidence="1">
    <location>
        <begin position="11"/>
        <end position="60"/>
    </location>
</feature>
<dbReference type="EMBL" id="JEMY01000028">
    <property type="protein sequence ID" value="EXI88110.1"/>
    <property type="molecule type" value="Genomic_DNA"/>
</dbReference>
<dbReference type="InterPro" id="IPR010093">
    <property type="entry name" value="SinI_DNA-bd"/>
</dbReference>
<proteinExistence type="predicted"/>
<dbReference type="NCBIfam" id="TIGR01764">
    <property type="entry name" value="excise"/>
    <property type="match status" value="1"/>
</dbReference>